<comment type="caution">
    <text evidence="1">The sequence shown here is derived from an EMBL/GenBank/DDBJ whole genome shotgun (WGS) entry which is preliminary data.</text>
</comment>
<evidence type="ECO:0000313" key="2">
    <source>
        <dbReference type="Proteomes" id="UP001281147"/>
    </source>
</evidence>
<reference evidence="1" key="1">
    <citation type="submission" date="2023-07" db="EMBL/GenBank/DDBJ databases">
        <title>Black Yeasts Isolated from many extreme environments.</title>
        <authorList>
            <person name="Coleine C."/>
            <person name="Stajich J.E."/>
            <person name="Selbmann L."/>
        </authorList>
    </citation>
    <scope>NUCLEOTIDE SEQUENCE</scope>
    <source>
        <strain evidence="1">CCFEE 5714</strain>
    </source>
</reference>
<dbReference type="Proteomes" id="UP001281147">
    <property type="component" value="Unassembled WGS sequence"/>
</dbReference>
<name>A0ACC3MYY0_9PEZI</name>
<evidence type="ECO:0000313" key="1">
    <source>
        <dbReference type="EMBL" id="KAK3706038.1"/>
    </source>
</evidence>
<sequence>MAARSSLLGLPGELRNRIHRNALLTDDSDVIVDANGVPEPALLLTCKQIRAEGAQIYYSESDFMIHVPDYDTAVVLKWTRRLVLIRENYRIYAKSGTLILSYPQPHWVNLVTWLERLFNEEVFLRPYPPSQAPAGTSTELLIIGGMFALVQAIRGQPRSRVKTLLDEQHDILISIDKQWE</sequence>
<organism evidence="1 2">
    <name type="scientific">Vermiconidia calcicola</name>
    <dbReference type="NCBI Taxonomy" id="1690605"/>
    <lineage>
        <taxon>Eukaryota</taxon>
        <taxon>Fungi</taxon>
        <taxon>Dikarya</taxon>
        <taxon>Ascomycota</taxon>
        <taxon>Pezizomycotina</taxon>
        <taxon>Dothideomycetes</taxon>
        <taxon>Dothideomycetidae</taxon>
        <taxon>Mycosphaerellales</taxon>
        <taxon>Extremaceae</taxon>
        <taxon>Vermiconidia</taxon>
    </lineage>
</organism>
<gene>
    <name evidence="1" type="ORF">LTR37_013032</name>
</gene>
<protein>
    <submittedName>
        <fullName evidence="1">Uncharacterized protein</fullName>
    </submittedName>
</protein>
<proteinExistence type="predicted"/>
<dbReference type="EMBL" id="JAUTXU010000124">
    <property type="protein sequence ID" value="KAK3706038.1"/>
    <property type="molecule type" value="Genomic_DNA"/>
</dbReference>
<keyword evidence="2" id="KW-1185">Reference proteome</keyword>
<accession>A0ACC3MYY0</accession>